<proteinExistence type="inferred from homology"/>
<keyword evidence="11" id="KW-0547">Nucleotide-binding</keyword>
<dbReference type="SUPFAM" id="SSF56024">
    <property type="entry name" value="Phospholipase D/nuclease"/>
    <property type="match status" value="2"/>
</dbReference>
<evidence type="ECO:0000313" key="15">
    <source>
        <dbReference type="Proteomes" id="UP000274504"/>
    </source>
</evidence>
<keyword evidence="8 11" id="KW-0594">Phospholipid biosynthesis</keyword>
<evidence type="ECO:0000256" key="11">
    <source>
        <dbReference type="RuleBase" id="RU365024"/>
    </source>
</evidence>
<evidence type="ECO:0000313" key="16">
    <source>
        <dbReference type="WBParaSite" id="HDID_0000419601-mRNA-1"/>
    </source>
</evidence>
<dbReference type="SMART" id="SM00155">
    <property type="entry name" value="PLDc"/>
    <property type="match status" value="2"/>
</dbReference>
<keyword evidence="4 11" id="KW-0444">Lipid biosynthesis</keyword>
<dbReference type="OrthoDB" id="116827at2759"/>
<dbReference type="Gene3D" id="3.30.870.10">
    <property type="entry name" value="Endonuclease Chain A"/>
    <property type="match status" value="2"/>
</dbReference>
<feature type="coiled-coil region" evidence="12">
    <location>
        <begin position="78"/>
        <end position="112"/>
    </location>
</feature>
<evidence type="ECO:0000256" key="8">
    <source>
        <dbReference type="ARBA" id="ARBA00023209"/>
    </source>
</evidence>
<comment type="function">
    <text evidence="1 11">Functions in the biosynthesis of the anionic phospholipids phosphatidylglycerol and cardiolipin.</text>
</comment>
<dbReference type="EC" id="2.7.8.5" evidence="11"/>
<dbReference type="InterPro" id="IPR016270">
    <property type="entry name" value="PGS1"/>
</dbReference>
<dbReference type="InterPro" id="IPR025202">
    <property type="entry name" value="PLD-like_dom"/>
</dbReference>
<evidence type="ECO:0000256" key="1">
    <source>
        <dbReference type="ARBA" id="ARBA00003537"/>
    </source>
</evidence>
<evidence type="ECO:0000256" key="9">
    <source>
        <dbReference type="ARBA" id="ARBA00023264"/>
    </source>
</evidence>
<dbReference type="CDD" id="cd09137">
    <property type="entry name" value="PLDc_PGS1_euk_2"/>
    <property type="match status" value="1"/>
</dbReference>
<dbReference type="AlphaFoldDB" id="A0A0R3SGY8"/>
<feature type="domain" description="PLD phosphodiesterase" evidence="13">
    <location>
        <begin position="457"/>
        <end position="483"/>
    </location>
</feature>
<dbReference type="CDD" id="cd16662">
    <property type="entry name" value="RING-Ubox2_NOSIP"/>
    <property type="match status" value="1"/>
</dbReference>
<dbReference type="Pfam" id="PF15906">
    <property type="entry name" value="zf-NOSIP"/>
    <property type="match status" value="1"/>
</dbReference>
<dbReference type="Gene3D" id="3.30.40.10">
    <property type="entry name" value="Zinc/RING finger domain, C3HC4 (zinc finger)"/>
    <property type="match status" value="2"/>
</dbReference>
<evidence type="ECO:0000259" key="13">
    <source>
        <dbReference type="PROSITE" id="PS50035"/>
    </source>
</evidence>
<reference evidence="14 15" key="2">
    <citation type="submission" date="2018-11" db="EMBL/GenBank/DDBJ databases">
        <authorList>
            <consortium name="Pathogen Informatics"/>
        </authorList>
    </citation>
    <scope>NUCLEOTIDE SEQUENCE [LARGE SCALE GENOMIC DNA]</scope>
</reference>
<dbReference type="Pfam" id="PF13091">
    <property type="entry name" value="PLDc_2"/>
    <property type="match status" value="1"/>
</dbReference>
<dbReference type="PANTHER" id="PTHR12586:SF1">
    <property type="entry name" value="CDP-DIACYLGLYCEROL--GLYCEROL-3-PHOSPHATE 3-PHOSPHATIDYLTRANSFERASE, MITOCHONDRIAL"/>
    <property type="match status" value="1"/>
</dbReference>
<gene>
    <name evidence="14" type="ORF">HDID_LOCUS4194</name>
</gene>
<evidence type="ECO:0000256" key="12">
    <source>
        <dbReference type="SAM" id="Coils"/>
    </source>
</evidence>
<keyword evidence="12" id="KW-0175">Coiled coil</keyword>
<dbReference type="WBParaSite" id="HDID_0000419601-mRNA-1">
    <property type="protein sequence ID" value="HDID_0000419601-mRNA-1"/>
    <property type="gene ID" value="HDID_0000419601"/>
</dbReference>
<accession>A0A0R3SGY8</accession>
<dbReference type="Pfam" id="PF00614">
    <property type="entry name" value="PLDc"/>
    <property type="match status" value="1"/>
</dbReference>
<dbReference type="GO" id="GO:0005739">
    <property type="term" value="C:mitochondrion"/>
    <property type="evidence" value="ECO:0007669"/>
    <property type="project" value="UniProtKB-SubCell"/>
</dbReference>
<evidence type="ECO:0000256" key="7">
    <source>
        <dbReference type="ARBA" id="ARBA00023098"/>
    </source>
</evidence>
<evidence type="ECO:0000256" key="6">
    <source>
        <dbReference type="ARBA" id="ARBA00022737"/>
    </source>
</evidence>
<keyword evidence="9 11" id="KW-1208">Phospholipid metabolism</keyword>
<dbReference type="EMBL" id="UYSG01001506">
    <property type="protein sequence ID" value="VDL45189.1"/>
    <property type="molecule type" value="Genomic_DNA"/>
</dbReference>
<keyword evidence="6" id="KW-0677">Repeat</keyword>
<evidence type="ECO:0000256" key="4">
    <source>
        <dbReference type="ARBA" id="ARBA00022516"/>
    </source>
</evidence>
<dbReference type="PROSITE" id="PS50035">
    <property type="entry name" value="PLD"/>
    <property type="match status" value="1"/>
</dbReference>
<evidence type="ECO:0000256" key="10">
    <source>
        <dbReference type="ARBA" id="ARBA00048586"/>
    </source>
</evidence>
<evidence type="ECO:0000256" key="3">
    <source>
        <dbReference type="ARBA" id="ARBA00010682"/>
    </source>
</evidence>
<name>A0A0R3SGY8_HYMDI</name>
<dbReference type="Proteomes" id="UP000274504">
    <property type="component" value="Unassembled WGS sequence"/>
</dbReference>
<keyword evidence="11" id="KW-0496">Mitochondrion</keyword>
<evidence type="ECO:0000256" key="2">
    <source>
        <dbReference type="ARBA" id="ARBA00005042"/>
    </source>
</evidence>
<protein>
    <recommendedName>
        <fullName evidence="11">CDP-diacylglycerol--glycerol-3-phosphate 3-phosphatidyltransferase</fullName>
        <ecNumber evidence="11">2.7.8.5</ecNumber>
    </recommendedName>
</protein>
<dbReference type="CDD" id="cd16661">
    <property type="entry name" value="RING-Ubox1_NOSIP"/>
    <property type="match status" value="1"/>
</dbReference>
<dbReference type="STRING" id="6216.A0A0R3SGY8"/>
<comment type="pathway">
    <text evidence="2 11">Phospholipid metabolism; phosphatidylglycerol biosynthesis; phosphatidylglycerol from CDP-diacylglycerol: step 1/2.</text>
</comment>
<dbReference type="UniPathway" id="UPA00084">
    <property type="reaction ID" value="UER00503"/>
</dbReference>
<evidence type="ECO:0000313" key="14">
    <source>
        <dbReference type="EMBL" id="VDL45189.1"/>
    </source>
</evidence>
<dbReference type="SUPFAM" id="SSF57850">
    <property type="entry name" value="RING/U-box"/>
    <property type="match status" value="1"/>
</dbReference>
<sequence length="794" mass="88952">MTRHSKNCTANTVYTYHERRKDAKNSGYGTQTVRLGRDSIRAFDCCCLTLQPAKDPVITQDGFIYDRAAILEYIISQKADIKRREKIYAKQLERAQRQALEKKKAERDEKARAFMALNTLDTHSKASAQAAESAALAGISKGNGKLTSVESDYKPGTAASFWTNVPSATESDNGVPDIPKPDTTIHCPMSGKPLRYKDLITVNFTNFEPDDKGASRNRSTTSNEIRRLCAISGDPLTSATRCFVLRPSGAVVTHEVVEKIIRKEMVDPISGDKLTDVDLIEVQTGCGGFADGRSVLTATRVAPAKAKSLIDVIREQFPQISFESNQLEILETPTDFFNTIENGLKTTKSRVLLSTLYLGTGELVERLVKALIENPNEPQVIILADAIRSTRTLKLTEKFVGQELKTFSSSPLMDSSSSSLLLLQRIANLPNSRVSLYQSHKLRGLLYKILPERTNEIVGLQHMKVYIFDDDVIISGANLSDEYFRTRQDRAWMFHGVSKLAAFYTDLINIVASLSYAVTPGGELKANSKETDSVYANEKAYCSLFQSRIEDFLSTAKTKYTSPLDADSTSFSSAIFPLIQMGAYKIKQETPFVMRILKHLRMCEVNESSFEISLTSGYFCPTDELEQALIAIVQKSTHPPLKVNVLCAAPEANSFFKSHGISGGIPAAYREMLISFLRRIARHPSSTNNIQVDEYIRPGWTFHAKGLWINTSSTTVNFVGSSNYGYRSRDLDLETQIVVASNDPKVREKIEAERRRLWDSQYLRHVTAESLSVSTEPRFKWYARWMLPVLRRIM</sequence>
<dbReference type="GO" id="GO:0008444">
    <property type="term" value="F:CDP-diacylglycerol-glycerol-3-phosphate 3-phosphatidyltransferase activity"/>
    <property type="evidence" value="ECO:0007669"/>
    <property type="project" value="UniProtKB-EC"/>
</dbReference>
<reference evidence="16" key="1">
    <citation type="submission" date="2016-04" db="UniProtKB">
        <authorList>
            <consortium name="WormBaseParasite"/>
        </authorList>
    </citation>
    <scope>IDENTIFICATION</scope>
</reference>
<dbReference type="GO" id="GO:0005524">
    <property type="term" value="F:ATP binding"/>
    <property type="evidence" value="ECO:0007669"/>
    <property type="project" value="UniProtKB-KW"/>
</dbReference>
<keyword evidence="11" id="KW-0067">ATP-binding</keyword>
<comment type="similarity">
    <text evidence="3 11">Belongs to the CDP-alcohol phosphatidyltransferase class-II family.</text>
</comment>
<comment type="catalytic activity">
    <reaction evidence="10 11">
        <text>a CDP-1,2-diacyl-sn-glycerol + sn-glycerol 3-phosphate = a 1,2-diacyl-sn-glycero-3-phospho-(1'-sn-glycero-3'-phosphate) + CMP + H(+)</text>
        <dbReference type="Rhea" id="RHEA:12593"/>
        <dbReference type="ChEBI" id="CHEBI:15378"/>
        <dbReference type="ChEBI" id="CHEBI:57597"/>
        <dbReference type="ChEBI" id="CHEBI:58332"/>
        <dbReference type="ChEBI" id="CHEBI:60110"/>
        <dbReference type="ChEBI" id="CHEBI:60377"/>
        <dbReference type="EC" id="2.7.8.5"/>
    </reaction>
</comment>
<comment type="subcellular location">
    <subcellularLocation>
        <location evidence="11">Mitochondrion</location>
    </subcellularLocation>
</comment>
<keyword evidence="5 11" id="KW-0808">Transferase</keyword>
<keyword evidence="7 11" id="KW-0443">Lipid metabolism</keyword>
<dbReference type="InterPro" id="IPR031790">
    <property type="entry name" value="Znf-NOSIP"/>
</dbReference>
<dbReference type="GO" id="GO:0032049">
    <property type="term" value="P:cardiolipin biosynthetic process"/>
    <property type="evidence" value="ECO:0007669"/>
    <property type="project" value="InterPro"/>
</dbReference>
<evidence type="ECO:0000256" key="5">
    <source>
        <dbReference type="ARBA" id="ARBA00022679"/>
    </source>
</evidence>
<organism evidence="16">
    <name type="scientific">Hymenolepis diminuta</name>
    <name type="common">Rat tapeworm</name>
    <dbReference type="NCBI Taxonomy" id="6216"/>
    <lineage>
        <taxon>Eukaryota</taxon>
        <taxon>Metazoa</taxon>
        <taxon>Spiralia</taxon>
        <taxon>Lophotrochozoa</taxon>
        <taxon>Platyhelminthes</taxon>
        <taxon>Cestoda</taxon>
        <taxon>Eucestoda</taxon>
        <taxon>Cyclophyllidea</taxon>
        <taxon>Hymenolepididae</taxon>
        <taxon>Hymenolepis</taxon>
    </lineage>
</organism>
<dbReference type="InterPro" id="IPR001736">
    <property type="entry name" value="PLipase_D/transphosphatidylase"/>
</dbReference>
<dbReference type="PANTHER" id="PTHR12586">
    <property type="entry name" value="CDP-DIACYLGLYCEROL--SERINE O-PHOSPHATIDYLTRANSFERASE"/>
    <property type="match status" value="1"/>
</dbReference>
<dbReference type="InterPro" id="IPR013083">
    <property type="entry name" value="Znf_RING/FYVE/PHD"/>
</dbReference>